<sequence>MLPAMGDLFAELARRASSSARREVDAYAREIPEFGILDTDPRARAETMEYAVWLRHRTSELAPTGAELTPTDLAAIAAMGESRANTGLSLDARQRVLRLHTELMLREVNEATDAQDDGDAGELVRLLGWFAAQGERGIAAYCQGFVSALRRRLPYVEQVALLVRALLAGDAMADELASAVGMEIPACCAVTVIRVPPPAGPGTERDRAPEAEIEALLKQYQVPLMWSPPTASTPGELIALTPLNPAPTPGAPTQPPEAPQPPKAPQPPGVPQPPEVLDLIKDFTRSLATPCAAGTTTADLPGLATALDRARRISRAAPLRRSPAHPHTTADVFVELAVADVPFVDAWLHTLAHRLTPGPDLLLTLDAYYTHDMNRTTTAAALNVHPRTLDYRLRRVRELTGIAPGSTHGVRVLSSVVGRGLSGAWG</sequence>
<feature type="domain" description="RsbT co-antagonist protein RsbRD N-terminal" evidence="3">
    <location>
        <begin position="20"/>
        <end position="151"/>
    </location>
</feature>
<evidence type="ECO:0000313" key="4">
    <source>
        <dbReference type="EMBL" id="ARX85114.1"/>
    </source>
</evidence>
<proteinExistence type="predicted"/>
<dbReference type="InterPro" id="IPR051448">
    <property type="entry name" value="CdaR-like_regulators"/>
</dbReference>
<accession>A0A1Z1WF96</accession>
<feature type="domain" description="PucR C-terminal helix-turn-helix" evidence="2">
    <location>
        <begin position="361"/>
        <end position="407"/>
    </location>
</feature>
<evidence type="ECO:0000256" key="1">
    <source>
        <dbReference type="SAM" id="MobiDB-lite"/>
    </source>
</evidence>
<dbReference type="InterPro" id="IPR042070">
    <property type="entry name" value="PucR_C-HTH_sf"/>
</dbReference>
<protein>
    <submittedName>
        <fullName evidence="4">Uncharacterized protein</fullName>
    </submittedName>
</protein>
<dbReference type="Gene3D" id="1.10.10.2840">
    <property type="entry name" value="PucR C-terminal helix-turn-helix domain"/>
    <property type="match status" value="1"/>
</dbReference>
<dbReference type="Pfam" id="PF14361">
    <property type="entry name" value="RsbRD_N"/>
    <property type="match status" value="1"/>
</dbReference>
<dbReference type="STRING" id="67267.GCA_000716675_05621"/>
<dbReference type="PANTHER" id="PTHR33744">
    <property type="entry name" value="CARBOHYDRATE DIACID REGULATOR"/>
    <property type="match status" value="1"/>
</dbReference>
<feature type="compositionally biased region" description="Pro residues" evidence="1">
    <location>
        <begin position="244"/>
        <end position="274"/>
    </location>
</feature>
<dbReference type="KEGG" id="salf:SMD44_04572"/>
<feature type="region of interest" description="Disordered" evidence="1">
    <location>
        <begin position="241"/>
        <end position="274"/>
    </location>
</feature>
<organism evidence="4 5">
    <name type="scientific">Streptomyces alboflavus</name>
    <dbReference type="NCBI Taxonomy" id="67267"/>
    <lineage>
        <taxon>Bacteria</taxon>
        <taxon>Bacillati</taxon>
        <taxon>Actinomycetota</taxon>
        <taxon>Actinomycetes</taxon>
        <taxon>Kitasatosporales</taxon>
        <taxon>Streptomycetaceae</taxon>
        <taxon>Streptomyces</taxon>
    </lineage>
</organism>
<dbReference type="Proteomes" id="UP000195880">
    <property type="component" value="Chromosome"/>
</dbReference>
<dbReference type="InterPro" id="IPR025736">
    <property type="entry name" value="PucR_C-HTH_dom"/>
</dbReference>
<evidence type="ECO:0000313" key="5">
    <source>
        <dbReference type="Proteomes" id="UP000195880"/>
    </source>
</evidence>
<dbReference type="Pfam" id="PF13556">
    <property type="entry name" value="HTH_30"/>
    <property type="match status" value="1"/>
</dbReference>
<evidence type="ECO:0000259" key="2">
    <source>
        <dbReference type="Pfam" id="PF13556"/>
    </source>
</evidence>
<name>A0A1Z1WF96_9ACTN</name>
<dbReference type="AlphaFoldDB" id="A0A1Z1WF96"/>
<gene>
    <name evidence="4" type="ORF">SMD44_04572</name>
</gene>
<dbReference type="EMBL" id="CP021748">
    <property type="protein sequence ID" value="ARX85114.1"/>
    <property type="molecule type" value="Genomic_DNA"/>
</dbReference>
<keyword evidence="5" id="KW-1185">Reference proteome</keyword>
<reference evidence="4 5" key="1">
    <citation type="submission" date="2017-05" db="EMBL/GenBank/DDBJ databases">
        <title>Streptomyces alboflavus Genome sequencing and assembly.</title>
        <authorList>
            <person name="Wang Y."/>
            <person name="Du B."/>
            <person name="Ding Y."/>
            <person name="Liu H."/>
            <person name="Hou Q."/>
            <person name="Liu K."/>
            <person name="Wang C."/>
            <person name="Yao L."/>
        </authorList>
    </citation>
    <scope>NUCLEOTIDE SEQUENCE [LARGE SCALE GENOMIC DNA]</scope>
    <source>
        <strain evidence="4 5">MDJK44</strain>
    </source>
</reference>
<dbReference type="InterPro" id="IPR025751">
    <property type="entry name" value="RsbRD_N_dom"/>
</dbReference>
<evidence type="ECO:0000259" key="3">
    <source>
        <dbReference type="Pfam" id="PF14361"/>
    </source>
</evidence>
<dbReference type="PANTHER" id="PTHR33744:SF7">
    <property type="entry name" value="PUCR FAMILY TRANSCRIPTIONAL REGULATOR"/>
    <property type="match status" value="1"/>
</dbReference>